<dbReference type="HAMAP" id="MF_01930">
    <property type="entry name" value="PurN"/>
    <property type="match status" value="1"/>
</dbReference>
<evidence type="ECO:0000256" key="16">
    <source>
        <dbReference type="RuleBase" id="RU363089"/>
    </source>
</evidence>
<evidence type="ECO:0000256" key="7">
    <source>
        <dbReference type="ARBA" id="ARBA00022598"/>
    </source>
</evidence>
<dbReference type="Gene3D" id="3.30.1330.10">
    <property type="entry name" value="PurM-like, N-terminal domain"/>
    <property type="match status" value="2"/>
</dbReference>
<dbReference type="GO" id="GO:0004641">
    <property type="term" value="F:phosphoribosylformylglycinamidine cyclo-ligase activity"/>
    <property type="evidence" value="ECO:0007669"/>
    <property type="project" value="UniProtKB-EC"/>
</dbReference>
<evidence type="ECO:0000256" key="13">
    <source>
        <dbReference type="ARBA" id="ARBA00023211"/>
    </source>
</evidence>
<dbReference type="InterPro" id="IPR001555">
    <property type="entry name" value="GART_AS"/>
</dbReference>
<evidence type="ECO:0000256" key="10">
    <source>
        <dbReference type="ARBA" id="ARBA00022741"/>
    </source>
</evidence>
<dbReference type="InterPro" id="IPR002376">
    <property type="entry name" value="Formyl_transf_N"/>
</dbReference>
<dbReference type="InterPro" id="IPR020561">
    <property type="entry name" value="PRibGlycinamid_synth_ATP-grasp"/>
</dbReference>
<comment type="pathway">
    <text evidence="1 16">Purine metabolism; IMP biosynthesis via de novo pathway; 5-amino-1-(5-phospho-D-ribosyl)imidazole from N(2)-formyl-N(1)-(5-phospho-D-ribosyl)glycinamide: step 2/2.</text>
</comment>
<dbReference type="NCBIfam" id="TIGR00878">
    <property type="entry name" value="purM"/>
    <property type="match status" value="1"/>
</dbReference>
<dbReference type="InterPro" id="IPR011761">
    <property type="entry name" value="ATP-grasp"/>
</dbReference>
<dbReference type="Gene3D" id="3.30.470.20">
    <property type="entry name" value="ATP-grasp fold, B domain"/>
    <property type="match status" value="1"/>
</dbReference>
<dbReference type="InterPro" id="IPR036921">
    <property type="entry name" value="PurM-like_N_sf"/>
</dbReference>
<keyword evidence="14 16" id="KW-0511">Multifunctional enzyme</keyword>
<evidence type="ECO:0000256" key="1">
    <source>
        <dbReference type="ARBA" id="ARBA00004686"/>
    </source>
</evidence>
<evidence type="ECO:0000256" key="4">
    <source>
        <dbReference type="ARBA" id="ARBA00007423"/>
    </source>
</evidence>
<dbReference type="EC" id="6.3.3.1" evidence="16"/>
<dbReference type="Pfam" id="PF02769">
    <property type="entry name" value="AIRS_C"/>
    <property type="match status" value="2"/>
</dbReference>
<evidence type="ECO:0000256" key="5">
    <source>
        <dbReference type="ARBA" id="ARBA00008630"/>
    </source>
</evidence>
<dbReference type="InterPro" id="IPR036477">
    <property type="entry name" value="Formyl_transf_N_sf"/>
</dbReference>
<dbReference type="Pfam" id="PF02843">
    <property type="entry name" value="GARS_C"/>
    <property type="match status" value="1"/>
</dbReference>
<reference evidence="18" key="1">
    <citation type="submission" date="2022-07" db="EMBL/GenBank/DDBJ databases">
        <authorList>
            <person name="Trinca V."/>
            <person name="Uliana J.V.C."/>
            <person name="Torres T.T."/>
            <person name="Ward R.J."/>
            <person name="Monesi N."/>
        </authorList>
    </citation>
    <scope>NUCLEOTIDE SEQUENCE</scope>
    <source>
        <strain evidence="18">HSMRA1968</strain>
        <tissue evidence="18">Whole embryos</tissue>
    </source>
</reference>
<keyword evidence="13 16" id="KW-0464">Manganese</keyword>
<evidence type="ECO:0000259" key="17">
    <source>
        <dbReference type="PROSITE" id="PS50975"/>
    </source>
</evidence>
<comment type="similarity">
    <text evidence="5 16">In the C-terminal section; belongs to the GART family.</text>
</comment>
<evidence type="ECO:0000256" key="2">
    <source>
        <dbReference type="ARBA" id="ARBA00005054"/>
    </source>
</evidence>
<dbReference type="SMART" id="SM01210">
    <property type="entry name" value="GARS_C"/>
    <property type="match status" value="1"/>
</dbReference>
<accession>A0A9Q0NHH9</accession>
<dbReference type="PROSITE" id="PS00184">
    <property type="entry name" value="GARS"/>
    <property type="match status" value="1"/>
</dbReference>
<evidence type="ECO:0000256" key="8">
    <source>
        <dbReference type="ARBA" id="ARBA00022679"/>
    </source>
</evidence>
<dbReference type="InterPro" id="IPR010918">
    <property type="entry name" value="PurM-like_C_dom"/>
</dbReference>
<dbReference type="GO" id="GO:0005829">
    <property type="term" value="C:cytosol"/>
    <property type="evidence" value="ECO:0007669"/>
    <property type="project" value="TreeGrafter"/>
</dbReference>
<keyword evidence="9 16" id="KW-0479">Metal-binding</keyword>
<dbReference type="SUPFAM" id="SSF53328">
    <property type="entry name" value="Formyltransferase"/>
    <property type="match status" value="1"/>
</dbReference>
<dbReference type="InterPro" id="IPR011054">
    <property type="entry name" value="Rudment_hybrid_motif"/>
</dbReference>
<dbReference type="EMBL" id="WJQU01000001">
    <property type="protein sequence ID" value="KAJ6649761.1"/>
    <property type="molecule type" value="Genomic_DNA"/>
</dbReference>
<evidence type="ECO:0000256" key="12">
    <source>
        <dbReference type="ARBA" id="ARBA00022840"/>
    </source>
</evidence>
<evidence type="ECO:0000256" key="11">
    <source>
        <dbReference type="ARBA" id="ARBA00022755"/>
    </source>
</evidence>
<dbReference type="Pfam" id="PF01071">
    <property type="entry name" value="GARS_A"/>
    <property type="match status" value="1"/>
</dbReference>
<evidence type="ECO:0000256" key="14">
    <source>
        <dbReference type="ARBA" id="ARBA00023268"/>
    </source>
</evidence>
<dbReference type="InterPro" id="IPR020562">
    <property type="entry name" value="PRibGlycinamide_synth_N"/>
</dbReference>
<dbReference type="InterPro" id="IPR013815">
    <property type="entry name" value="ATP_grasp_subdomain_1"/>
</dbReference>
<dbReference type="CDD" id="cd08645">
    <property type="entry name" value="FMT_core_GART"/>
    <property type="match status" value="1"/>
</dbReference>
<dbReference type="NCBIfam" id="TIGR00877">
    <property type="entry name" value="purD"/>
    <property type="match status" value="1"/>
</dbReference>
<dbReference type="InterPro" id="IPR000115">
    <property type="entry name" value="PRibGlycinamide_synth"/>
</dbReference>
<dbReference type="FunFam" id="3.90.600.10:FF:000001">
    <property type="entry name" value="Trifunctional purine biosynthetic protein adenosine-3"/>
    <property type="match status" value="1"/>
</dbReference>
<dbReference type="SUPFAM" id="SSF56042">
    <property type="entry name" value="PurM C-terminal domain-like"/>
    <property type="match status" value="2"/>
</dbReference>
<dbReference type="NCBIfam" id="TIGR00639">
    <property type="entry name" value="PurN"/>
    <property type="match status" value="1"/>
</dbReference>
<evidence type="ECO:0000256" key="6">
    <source>
        <dbReference type="ARBA" id="ARBA00008696"/>
    </source>
</evidence>
<dbReference type="FunFam" id="3.30.1330.10:FF:000001">
    <property type="entry name" value="Phosphoribosylformylglycinamidine cyclo-ligase"/>
    <property type="match status" value="1"/>
</dbReference>
<dbReference type="Gene3D" id="3.90.600.10">
    <property type="entry name" value="Phosphoribosylglycinamide synthetase, C-terminal domain"/>
    <property type="match status" value="1"/>
</dbReference>
<protein>
    <recommendedName>
        <fullName evidence="16">Trifunctional purine biosynthetic protein adenosine-3</fullName>
    </recommendedName>
    <domain>
        <recommendedName>
            <fullName evidence="16">Phosphoribosylamine--glycine ligase</fullName>
            <ecNumber evidence="16">6.3.4.13</ecNumber>
        </recommendedName>
        <alternativeName>
            <fullName evidence="16">Glycinamide ribonucleotide synthetase</fullName>
            <shortName evidence="16">GARS</shortName>
        </alternativeName>
        <alternativeName>
            <fullName evidence="16">Phosphoribosylglycinamide synthetase</fullName>
        </alternativeName>
    </domain>
    <domain>
        <recommendedName>
            <fullName evidence="16">Phosphoribosylformylglycinamidine cyclo-ligase</fullName>
            <ecNumber evidence="16">6.3.3.1</ecNumber>
        </recommendedName>
        <alternativeName>
            <fullName evidence="16">AIR synthase</fullName>
            <shortName evidence="16">AIRS</shortName>
        </alternativeName>
        <alternativeName>
            <fullName evidence="16">Phosphoribosyl-aminoimidazole synthetase</fullName>
        </alternativeName>
    </domain>
    <domain>
        <recommendedName>
            <fullName evidence="16">Phosphoribosylglycinamide formyltransferase</fullName>
            <ecNumber evidence="16">2.1.2.2</ecNumber>
        </recommendedName>
        <alternativeName>
            <fullName evidence="16">5'-phosphoribosylglycinamide transformylase</fullName>
        </alternativeName>
        <alternativeName>
            <fullName evidence="16">GAR transformylase</fullName>
            <shortName evidence="16">GART</shortName>
        </alternativeName>
    </domain>
</protein>
<dbReference type="Proteomes" id="UP001151699">
    <property type="component" value="Chromosome A"/>
</dbReference>
<evidence type="ECO:0000256" key="15">
    <source>
        <dbReference type="PROSITE-ProRule" id="PRU00409"/>
    </source>
</evidence>
<dbReference type="InterPro" id="IPR020560">
    <property type="entry name" value="PRibGlycinamide_synth_C-dom"/>
</dbReference>
<organism evidence="18 19">
    <name type="scientific">Pseudolycoriella hygida</name>
    <dbReference type="NCBI Taxonomy" id="35572"/>
    <lineage>
        <taxon>Eukaryota</taxon>
        <taxon>Metazoa</taxon>
        <taxon>Ecdysozoa</taxon>
        <taxon>Arthropoda</taxon>
        <taxon>Hexapoda</taxon>
        <taxon>Insecta</taxon>
        <taxon>Pterygota</taxon>
        <taxon>Neoptera</taxon>
        <taxon>Endopterygota</taxon>
        <taxon>Diptera</taxon>
        <taxon>Nematocera</taxon>
        <taxon>Sciaroidea</taxon>
        <taxon>Sciaridae</taxon>
        <taxon>Pseudolycoriella</taxon>
    </lineage>
</organism>
<dbReference type="Pfam" id="PF02844">
    <property type="entry name" value="GARS_N"/>
    <property type="match status" value="1"/>
</dbReference>
<comment type="pathway">
    <text evidence="2 16">Purine metabolism; IMP biosynthesis via de novo pathway; N(2)-formyl-N(1)-(5-phospho-D-ribosyl)glycinamide from N(1)-(5-phospho-D-ribosyl)glycinamide (10-formyl THF route): step 1/1.</text>
</comment>
<dbReference type="PROSITE" id="PS50975">
    <property type="entry name" value="ATP_GRASP"/>
    <property type="match status" value="1"/>
</dbReference>
<dbReference type="PANTHER" id="PTHR10520">
    <property type="entry name" value="TRIFUNCTIONAL PURINE BIOSYNTHETIC PROTEIN ADENOSINE-3-RELATED"/>
    <property type="match status" value="1"/>
</dbReference>
<dbReference type="SUPFAM" id="SSF51246">
    <property type="entry name" value="Rudiment single hybrid motif"/>
    <property type="match status" value="1"/>
</dbReference>
<dbReference type="FunFam" id="3.40.50.20:FF:000006">
    <property type="entry name" value="Phosphoribosylamine--glycine ligase, chloroplastic"/>
    <property type="match status" value="1"/>
</dbReference>
<comment type="catalytic activity">
    <reaction evidence="16">
        <text>2-formamido-N(1)-(5-O-phospho-beta-D-ribosyl)acetamidine + ATP = 5-amino-1-(5-phospho-beta-D-ribosyl)imidazole + ADP + phosphate + H(+)</text>
        <dbReference type="Rhea" id="RHEA:23032"/>
        <dbReference type="ChEBI" id="CHEBI:15378"/>
        <dbReference type="ChEBI" id="CHEBI:30616"/>
        <dbReference type="ChEBI" id="CHEBI:43474"/>
        <dbReference type="ChEBI" id="CHEBI:137981"/>
        <dbReference type="ChEBI" id="CHEBI:147287"/>
        <dbReference type="ChEBI" id="CHEBI:456216"/>
        <dbReference type="EC" id="6.3.3.1"/>
    </reaction>
</comment>
<dbReference type="GO" id="GO:0004644">
    <property type="term" value="F:phosphoribosylglycinamide formyltransferase activity"/>
    <property type="evidence" value="ECO:0007669"/>
    <property type="project" value="UniProtKB-EC"/>
</dbReference>
<dbReference type="GO" id="GO:0005524">
    <property type="term" value="F:ATP binding"/>
    <property type="evidence" value="ECO:0007669"/>
    <property type="project" value="UniProtKB-UniRule"/>
</dbReference>
<proteinExistence type="inferred from homology"/>
<dbReference type="FunFam" id="3.30.1490.20:FF:000006">
    <property type="entry name" value="phosphoribosylamine--glycine ligase, chloroplastic-like"/>
    <property type="match status" value="1"/>
</dbReference>
<dbReference type="InterPro" id="IPR016185">
    <property type="entry name" value="PreATP-grasp_dom_sf"/>
</dbReference>
<dbReference type="GO" id="GO:0004637">
    <property type="term" value="F:phosphoribosylamine-glycine ligase activity"/>
    <property type="evidence" value="ECO:0007669"/>
    <property type="project" value="UniProtKB-UniRule"/>
</dbReference>
<dbReference type="OrthoDB" id="2018833at2759"/>
<dbReference type="Gene3D" id="3.90.650.10">
    <property type="entry name" value="PurM-like C-terminal domain"/>
    <property type="match status" value="3"/>
</dbReference>
<keyword evidence="12 15" id="KW-0067">ATP-binding</keyword>
<dbReference type="Pfam" id="PF00586">
    <property type="entry name" value="AIRS"/>
    <property type="match status" value="2"/>
</dbReference>
<dbReference type="GO" id="GO:0046084">
    <property type="term" value="P:adenine biosynthetic process"/>
    <property type="evidence" value="ECO:0007669"/>
    <property type="project" value="TreeGrafter"/>
</dbReference>
<dbReference type="EC" id="6.3.4.13" evidence="16"/>
<comment type="similarity">
    <text evidence="4 16">In the N-terminal section; belongs to the GARS family.</text>
</comment>
<dbReference type="SUPFAM" id="SSF52440">
    <property type="entry name" value="PreATP-grasp domain"/>
    <property type="match status" value="1"/>
</dbReference>
<feature type="domain" description="ATP-grasp" evidence="17">
    <location>
        <begin position="114"/>
        <end position="321"/>
    </location>
</feature>
<comment type="caution">
    <text evidence="18">The sequence shown here is derived from an EMBL/GenBank/DDBJ whole genome shotgun (WGS) entry which is preliminary data.</text>
</comment>
<dbReference type="InterPro" id="IPR004607">
    <property type="entry name" value="GART"/>
</dbReference>
<dbReference type="CDD" id="cd02196">
    <property type="entry name" value="PurM"/>
    <property type="match status" value="2"/>
</dbReference>
<keyword evidence="11 16" id="KW-0658">Purine biosynthesis</keyword>
<dbReference type="SUPFAM" id="SSF56059">
    <property type="entry name" value="Glutathione synthetase ATP-binding domain-like"/>
    <property type="match status" value="1"/>
</dbReference>
<evidence type="ECO:0000313" key="18">
    <source>
        <dbReference type="EMBL" id="KAJ6649761.1"/>
    </source>
</evidence>
<dbReference type="Gene3D" id="3.30.1490.20">
    <property type="entry name" value="ATP-grasp fold, A domain"/>
    <property type="match status" value="1"/>
</dbReference>
<sequence>MTTNNKVLVLGSGGREHAIVWKLSQSSLVTDIYVHPGSYAIGNVAKAQIVNEIDLKDFDGIGHWCKVNQIKLVVVGPEDPLASGIADVLKKFGILCFGPSKAGARIEWDKSWAKDFMRAWTIPTAKYQSFTDVNSAKEFIMNAPFEALVVKASGLAAGKGVVVAASKEEACQAVDEILGDGKFGCAGETIVIEEKLSGEEVSLLAFVDGENVKVMLPAQDHKRLLDGDLGPNTGGMGAYCPCPMIDSTNLEFAVREILERSVAGFRSSNIDYCGVLYAGIMLTPSGPKTLEFNCRFGDPETQVLLPLMESDLFEVMVACCERRLSQIDIKWRNDVAAVGVIMASKGYPETSTKGCEISNLQVNSPDHLIFHSGTAFNNGVYSTNGGRVLINVALSPELQSAAHAATKYCEKIHFSGAQYRSDIAHKAFKYIELTYKDSGVDIVAGNDLVKQITPMAKKTNRPGVVGGLGGFGGLFRLNEVTYKNANGEDVPYTDPLLVESISGIGTKLKLAIKYQKYETVGIDLVAQSVNSVLSYGAQPIAFLDYFACGKLDVSMAANIVNGIANGCIKANCALLGGETAEMPALFGKDSYDLAGYCLGIAEYGMELKSREGDILLGLPANGFHCNGYDLLHEAMTNLNESYDTIAPFSETQSTFVEEFFKPSEIYVPILLPWIYKKYVQKIAKVGSGGLFRGIEKLLENGLAAELDATKWKIPPVYGWLYDKANMSPSTILRNFNLGIGMLVVVSRSVWENNKFDGAIEIGKVLLGLIIDSIPYWCPLTGHVTRQGSKKQKIYVANLQSTLSTLSGNVGRAAEMESVEEIEEPENSQNSFMRFVHSEAVKTFTPNVIPVDHSHRKRVFHLKKTQYVDPILVIGTDGIGSKIEVGKKIKKLNTIGIDLVAMCVNDILCNGAEPLTFLDYYASHKVDKQVSYDIFSGVIDGVTLGECSLVGGHTIEVPDIYEKSEFDMAGFALGIVDSVDILPKTSEIEIGDVVIGLPSDGVHSNGFSMVHKLMHVTGHSFEDAASFSACGKCYGGGLLENIPRILPAHYAVELDFTQINIPPIFAWLTAKGNVSHEEMQRTFNCGIGLVLVVSPANKDFVVESLLEHRGDVIGSITERLNEEPQVRINALQFSENLARVQRLLSQPLKRVAVLISGTGSNLQSLIDATRNSTMGIRAEIVFVLSNKENVMGLERASNAGIDNKFLSHKAFKSREQFDAAITSLLESYRVDIVCLAGFMRILSSEFVKKWKGRLINIHPSLLPKFPGLHVQRRALEAGEKRSGCTVHFVDEGVDTGAIIYQRSVAIVDGETEESLTKKIHRAEHFSYPVALRMLVNGETYSI</sequence>
<dbReference type="Gene3D" id="3.40.50.20">
    <property type="match status" value="1"/>
</dbReference>
<name>A0A9Q0NHH9_9DIPT</name>
<dbReference type="Gene3D" id="3.40.50.170">
    <property type="entry name" value="Formyl transferase, N-terminal domain"/>
    <property type="match status" value="1"/>
</dbReference>
<dbReference type="GO" id="GO:0006189">
    <property type="term" value="P:'de novo' IMP biosynthetic process"/>
    <property type="evidence" value="ECO:0007669"/>
    <property type="project" value="UniProtKB-UniRule"/>
</dbReference>
<dbReference type="EC" id="2.1.2.2" evidence="16"/>
<keyword evidence="19" id="KW-1185">Reference proteome</keyword>
<dbReference type="HAMAP" id="MF_00741">
    <property type="entry name" value="AIRS"/>
    <property type="match status" value="1"/>
</dbReference>
<gene>
    <name evidence="18" type="primary">GART</name>
    <name evidence="18" type="ORF">Bhyg_05001</name>
</gene>
<evidence type="ECO:0000256" key="3">
    <source>
        <dbReference type="ARBA" id="ARBA00005174"/>
    </source>
</evidence>
<dbReference type="SUPFAM" id="SSF55326">
    <property type="entry name" value="PurM N-terminal domain-like"/>
    <property type="match status" value="2"/>
</dbReference>
<keyword evidence="7 16" id="KW-0436">Ligase</keyword>
<dbReference type="PROSITE" id="PS00373">
    <property type="entry name" value="GART"/>
    <property type="match status" value="1"/>
</dbReference>
<dbReference type="InterPro" id="IPR037123">
    <property type="entry name" value="PRibGlycinamide_synth_C_sf"/>
</dbReference>
<keyword evidence="8" id="KW-0808">Transferase</keyword>
<dbReference type="PANTHER" id="PTHR10520:SF12">
    <property type="entry name" value="TRIFUNCTIONAL PURINE BIOSYNTHETIC PROTEIN ADENOSINE-3"/>
    <property type="match status" value="1"/>
</dbReference>
<comment type="catalytic activity">
    <reaction evidence="16">
        <text>N(1)-(5-phospho-beta-D-ribosyl)glycinamide + (6R)-10-formyltetrahydrofolate = N(2)-formyl-N(1)-(5-phospho-beta-D-ribosyl)glycinamide + (6S)-5,6,7,8-tetrahydrofolate + H(+)</text>
        <dbReference type="Rhea" id="RHEA:15053"/>
        <dbReference type="ChEBI" id="CHEBI:15378"/>
        <dbReference type="ChEBI" id="CHEBI:57453"/>
        <dbReference type="ChEBI" id="CHEBI:143788"/>
        <dbReference type="ChEBI" id="CHEBI:147286"/>
        <dbReference type="ChEBI" id="CHEBI:195366"/>
        <dbReference type="EC" id="2.1.2.2"/>
    </reaction>
</comment>
<dbReference type="GO" id="GO:0046872">
    <property type="term" value="F:metal ion binding"/>
    <property type="evidence" value="ECO:0007669"/>
    <property type="project" value="UniProtKB-KW"/>
</dbReference>
<evidence type="ECO:0000256" key="9">
    <source>
        <dbReference type="ARBA" id="ARBA00022723"/>
    </source>
</evidence>
<dbReference type="InterPro" id="IPR016188">
    <property type="entry name" value="PurM-like_N"/>
</dbReference>
<dbReference type="InterPro" id="IPR004733">
    <property type="entry name" value="PurM_cligase"/>
</dbReference>
<comment type="pathway">
    <text evidence="3 16">Purine metabolism; IMP biosynthesis via de novo pathway; N(1)-(5-phospho-D-ribosyl)glycinamide from 5-phospho-alpha-D-ribose 1-diphosphate: step 2/2.</text>
</comment>
<comment type="similarity">
    <text evidence="6 16">In the central section; belongs to the AIR synthase family.</text>
</comment>
<dbReference type="FunFam" id="3.30.470.20:FF:000018">
    <property type="entry name" value="Trifunctional purine biosynthetic protein adenosine-3"/>
    <property type="match status" value="1"/>
</dbReference>
<dbReference type="SMART" id="SM01209">
    <property type="entry name" value="GARS_A"/>
    <property type="match status" value="1"/>
</dbReference>
<dbReference type="InterPro" id="IPR036676">
    <property type="entry name" value="PurM-like_C_sf"/>
</dbReference>
<evidence type="ECO:0000313" key="19">
    <source>
        <dbReference type="Proteomes" id="UP001151699"/>
    </source>
</evidence>
<comment type="catalytic activity">
    <reaction evidence="16">
        <text>5-phospho-beta-D-ribosylamine + glycine + ATP = N(1)-(5-phospho-beta-D-ribosyl)glycinamide + ADP + phosphate + H(+)</text>
        <dbReference type="Rhea" id="RHEA:17453"/>
        <dbReference type="ChEBI" id="CHEBI:15378"/>
        <dbReference type="ChEBI" id="CHEBI:30616"/>
        <dbReference type="ChEBI" id="CHEBI:43474"/>
        <dbReference type="ChEBI" id="CHEBI:57305"/>
        <dbReference type="ChEBI" id="CHEBI:58681"/>
        <dbReference type="ChEBI" id="CHEBI:143788"/>
        <dbReference type="ChEBI" id="CHEBI:456216"/>
        <dbReference type="EC" id="6.3.4.13"/>
    </reaction>
</comment>
<dbReference type="InterPro" id="IPR020559">
    <property type="entry name" value="PRibGlycinamide_synth_CS"/>
</dbReference>
<keyword evidence="10 15" id="KW-0547">Nucleotide-binding</keyword>
<dbReference type="HAMAP" id="MF_00138">
    <property type="entry name" value="GARS"/>
    <property type="match status" value="1"/>
</dbReference>
<dbReference type="Pfam" id="PF00551">
    <property type="entry name" value="Formyl_trans_N"/>
    <property type="match status" value="1"/>
</dbReference>